<proteinExistence type="predicted"/>
<reference evidence="1 2" key="1">
    <citation type="submission" date="2018-03" db="EMBL/GenBank/DDBJ databases">
        <title>Genomic Encyclopedia of Archaeal and Bacterial Type Strains, Phase II (KMG-II): from individual species to whole genera.</title>
        <authorList>
            <person name="Goeker M."/>
        </authorList>
    </citation>
    <scope>NUCLEOTIDE SEQUENCE [LARGE SCALE GENOMIC DNA]</scope>
    <source>
        <strain evidence="1 2">DSM 44889</strain>
    </source>
</reference>
<name>A0A315ZMQ5_9ACTN</name>
<dbReference type="EMBL" id="QGDQ01000045">
    <property type="protein sequence ID" value="PWJ46851.1"/>
    <property type="molecule type" value="Genomic_DNA"/>
</dbReference>
<evidence type="ECO:0000313" key="2">
    <source>
        <dbReference type="Proteomes" id="UP000245469"/>
    </source>
</evidence>
<comment type="caution">
    <text evidence="1">The sequence shown here is derived from an EMBL/GenBank/DDBJ whole genome shotgun (WGS) entry which is preliminary data.</text>
</comment>
<keyword evidence="2" id="KW-1185">Reference proteome</keyword>
<dbReference type="Proteomes" id="UP000245469">
    <property type="component" value="Unassembled WGS sequence"/>
</dbReference>
<accession>A0A315ZMQ5</accession>
<sequence length="178" mass="18448">MRWTEPTAPYDVARAITDDVQAFWPEVGNGPGPLPGWCRAYLGPEVLIVVVLPGQARECAEQALAHGLHHSDKAGVPLVMAVPEAAAGEHTAAAAVADRVSPLQPGRVSVWSYGATVAPATDHCVDPVDLVDLRALPMPRITAQAWTFPGPRVLTVASMDELAAAPGMAAGCGSPSSS</sequence>
<organism evidence="1 2">
    <name type="scientific">Quadrisphaera granulorum</name>
    <dbReference type="NCBI Taxonomy" id="317664"/>
    <lineage>
        <taxon>Bacteria</taxon>
        <taxon>Bacillati</taxon>
        <taxon>Actinomycetota</taxon>
        <taxon>Actinomycetes</taxon>
        <taxon>Kineosporiales</taxon>
        <taxon>Kineosporiaceae</taxon>
        <taxon>Quadrisphaera</taxon>
    </lineage>
</organism>
<gene>
    <name evidence="1" type="ORF">BXY45_1456</name>
</gene>
<protein>
    <submittedName>
        <fullName evidence="1">Uncharacterized protein</fullName>
    </submittedName>
</protein>
<dbReference type="AlphaFoldDB" id="A0A315ZMQ5"/>
<dbReference type="RefSeq" id="WP_109776621.1">
    <property type="nucleotide sequence ID" value="NZ_QGDQ01000045.1"/>
</dbReference>
<evidence type="ECO:0000313" key="1">
    <source>
        <dbReference type="EMBL" id="PWJ46851.1"/>
    </source>
</evidence>